<dbReference type="InterPro" id="IPR050951">
    <property type="entry name" value="Retrovirus_Pol_polyprotein"/>
</dbReference>
<keyword evidence="6" id="KW-1185">Reference proteome</keyword>
<name>A0A8C4Q0I1_EPTBU</name>
<keyword evidence="1" id="KW-0808">Transferase</keyword>
<protein>
    <submittedName>
        <fullName evidence="5">Uncharacterized protein</fullName>
    </submittedName>
</protein>
<evidence type="ECO:0000256" key="4">
    <source>
        <dbReference type="ARBA" id="ARBA00022759"/>
    </source>
</evidence>
<proteinExistence type="predicted"/>
<evidence type="ECO:0000313" key="6">
    <source>
        <dbReference type="Proteomes" id="UP000694388"/>
    </source>
</evidence>
<dbReference type="AlphaFoldDB" id="A0A8C4Q0I1"/>
<dbReference type="Gene3D" id="2.40.70.10">
    <property type="entry name" value="Acid Proteases"/>
    <property type="match status" value="1"/>
</dbReference>
<dbReference type="GeneTree" id="ENSGT00940000166423"/>
<keyword evidence="4" id="KW-0378">Hydrolase</keyword>
<dbReference type="Ensembl" id="ENSEBUT00000008657.1">
    <property type="protein sequence ID" value="ENSEBUP00000008164.1"/>
    <property type="gene ID" value="ENSEBUG00000005311.1"/>
</dbReference>
<reference evidence="5" key="1">
    <citation type="submission" date="2025-08" db="UniProtKB">
        <authorList>
            <consortium name="Ensembl"/>
        </authorList>
    </citation>
    <scope>IDENTIFICATION</scope>
</reference>
<evidence type="ECO:0000256" key="2">
    <source>
        <dbReference type="ARBA" id="ARBA00022695"/>
    </source>
</evidence>
<accession>A0A8C4Q0I1</accession>
<dbReference type="GO" id="GO:0016779">
    <property type="term" value="F:nucleotidyltransferase activity"/>
    <property type="evidence" value="ECO:0007669"/>
    <property type="project" value="UniProtKB-KW"/>
</dbReference>
<dbReference type="PANTHER" id="PTHR37984">
    <property type="entry name" value="PROTEIN CBG26694"/>
    <property type="match status" value="1"/>
</dbReference>
<evidence type="ECO:0000313" key="5">
    <source>
        <dbReference type="Ensembl" id="ENSEBUP00000008164.1"/>
    </source>
</evidence>
<organism evidence="5 6">
    <name type="scientific">Eptatretus burgeri</name>
    <name type="common">Inshore hagfish</name>
    <dbReference type="NCBI Taxonomy" id="7764"/>
    <lineage>
        <taxon>Eukaryota</taxon>
        <taxon>Metazoa</taxon>
        <taxon>Chordata</taxon>
        <taxon>Craniata</taxon>
        <taxon>Vertebrata</taxon>
        <taxon>Cyclostomata</taxon>
        <taxon>Myxini</taxon>
        <taxon>Myxiniformes</taxon>
        <taxon>Myxinidae</taxon>
        <taxon>Eptatretinae</taxon>
        <taxon>Eptatretus</taxon>
    </lineage>
</organism>
<dbReference type="PANTHER" id="PTHR37984:SF5">
    <property type="entry name" value="PROTEIN NYNRIN-LIKE"/>
    <property type="match status" value="1"/>
</dbReference>
<keyword evidence="4" id="KW-0255">Endonuclease</keyword>
<evidence type="ECO:0000256" key="1">
    <source>
        <dbReference type="ARBA" id="ARBA00022679"/>
    </source>
</evidence>
<keyword evidence="3" id="KW-0540">Nuclease</keyword>
<dbReference type="SUPFAM" id="SSF50630">
    <property type="entry name" value="Acid proteases"/>
    <property type="match status" value="1"/>
</dbReference>
<reference evidence="5" key="2">
    <citation type="submission" date="2025-09" db="UniProtKB">
        <authorList>
            <consortium name="Ensembl"/>
        </authorList>
    </citation>
    <scope>IDENTIFICATION</scope>
</reference>
<dbReference type="Pfam" id="PF13650">
    <property type="entry name" value="Asp_protease_2"/>
    <property type="match status" value="1"/>
</dbReference>
<dbReference type="Proteomes" id="UP000694388">
    <property type="component" value="Unplaced"/>
</dbReference>
<keyword evidence="2" id="KW-0548">Nucleotidyltransferase</keyword>
<evidence type="ECO:0000256" key="3">
    <source>
        <dbReference type="ARBA" id="ARBA00022722"/>
    </source>
</evidence>
<dbReference type="GO" id="GO:0004519">
    <property type="term" value="F:endonuclease activity"/>
    <property type="evidence" value="ECO:0007669"/>
    <property type="project" value="UniProtKB-KW"/>
</dbReference>
<dbReference type="InterPro" id="IPR021109">
    <property type="entry name" value="Peptidase_aspartic_dom_sf"/>
</dbReference>
<sequence length="298" mass="32825">MKEHTKPEKSPQLARYEFDNLARNSGERVADFVARLKHLSIACKFTPDERPARLKEGFIAGVQDQKMVSAILRIKFEDITFVNPVETASAVEQSLKDVRAIAGQTMGSNMGINKMSHSPRTPQATFGMNPHQASQHFRSGGEVNMQACWGCGGQHLRRVCPYKNSVCLHCNKVGHLKCVCRVASTTVQVMDDNDDDPDDPGQDLQPMMSLYSVGPSKVRPMTVEVEVNKTPITFQVDTGAAVSIIGEQTSSKLNGLKLISSDLTLYTYTSEKVKPIGMADVSVTYQGQDATLKLYVVR</sequence>